<evidence type="ECO:0000313" key="2">
    <source>
        <dbReference type="EMBL" id="KAK5987574.1"/>
    </source>
</evidence>
<feature type="compositionally biased region" description="Polar residues" evidence="1">
    <location>
        <begin position="151"/>
        <end position="163"/>
    </location>
</feature>
<gene>
    <name evidence="2" type="ORF">PT974_11706</name>
</gene>
<feature type="compositionally biased region" description="Polar residues" evidence="1">
    <location>
        <begin position="171"/>
        <end position="184"/>
    </location>
</feature>
<feature type="region of interest" description="Disordered" evidence="1">
    <location>
        <begin position="416"/>
        <end position="613"/>
    </location>
</feature>
<feature type="compositionally biased region" description="Polar residues" evidence="1">
    <location>
        <begin position="638"/>
        <end position="648"/>
    </location>
</feature>
<feature type="region of interest" description="Disordered" evidence="1">
    <location>
        <begin position="710"/>
        <end position="747"/>
    </location>
</feature>
<feature type="compositionally biased region" description="Basic residues" evidence="1">
    <location>
        <begin position="484"/>
        <end position="495"/>
    </location>
</feature>
<keyword evidence="3" id="KW-1185">Reference proteome</keyword>
<feature type="region of interest" description="Disordered" evidence="1">
    <location>
        <begin position="337"/>
        <end position="356"/>
    </location>
</feature>
<feature type="region of interest" description="Disordered" evidence="1">
    <location>
        <begin position="629"/>
        <end position="663"/>
    </location>
</feature>
<feature type="compositionally biased region" description="Pro residues" evidence="1">
    <location>
        <begin position="430"/>
        <end position="443"/>
    </location>
</feature>
<accession>A0ABR0S6H2</accession>
<organism evidence="2 3">
    <name type="scientific">Cladobotryum mycophilum</name>
    <dbReference type="NCBI Taxonomy" id="491253"/>
    <lineage>
        <taxon>Eukaryota</taxon>
        <taxon>Fungi</taxon>
        <taxon>Dikarya</taxon>
        <taxon>Ascomycota</taxon>
        <taxon>Pezizomycotina</taxon>
        <taxon>Sordariomycetes</taxon>
        <taxon>Hypocreomycetidae</taxon>
        <taxon>Hypocreales</taxon>
        <taxon>Hypocreaceae</taxon>
        <taxon>Cladobotryum</taxon>
    </lineage>
</organism>
<feature type="compositionally biased region" description="Polar residues" evidence="1">
    <location>
        <begin position="247"/>
        <end position="260"/>
    </location>
</feature>
<feature type="compositionally biased region" description="Polar residues" evidence="1">
    <location>
        <begin position="10"/>
        <end position="19"/>
    </location>
</feature>
<sequence length="747" mass="81297">MAASTLMPDASSSLSNTRTIRPPNKPPTIPFRRLRPRSRVVILTRRSVKSHKPTLQVPTGAGFPSPKHGDISNTVNGIHTTGSQLRPVDGLGKRSPLQDIASGFTPGMSSSIYSAYDVSEQSIDLDSFPLPPAGTSKPSIQSFPSGVKGVQTRSGFDTPSHPRTPQRILRPSQSSKGELASTHSKGSRLSRGWFLDGAADIASASKHSSVDSALVEAISRNICQQLRLYAVTAQSDRGSKSPRAPHTTPTSQSINNSISTGKKRHEDGSAKTPQAYVEREAVKPPASVSTISKPSTSLRTISPLLPFRSEFKAAGLAVTSEDQRPYLPTYITKAVASQMARGPRPPPDQSSSSATHISFARSKDMDDWRYALIDEAPVRKQKKQRSTKKKSKLRCLPCFPGDVSSVGDGDWAHFRPGPKISVPKTQKATLPPPPPLPPKPAPLALPQRAARGRRIPKREDSLAHSPRDGCTLQSGSTKSEVVRVARKKPRPRPRAQTRATGLRRASMTLPQDHKFQAADYDGEPSNLGSDSPPMRLARSNTVQSPMKGPVKVEGEPSPHQRPYKSLPSQEIAKELPKNDNPDAAFFNGRSPNQSRIAPEPEPIVANPRPGFDPEHNTVCCRSSRGQYTRAIAPPNIPGRSSSIRGSMKSTDDDKDEDDGGIPDRDILRGLHIAASAACDEEVDAFVRNRTGLRIRRFLADLMMLESLRDGDAEDETRQGAKRRKSNLRKLKQQVRRSRDLGKSAMAT</sequence>
<evidence type="ECO:0000313" key="3">
    <source>
        <dbReference type="Proteomes" id="UP001338125"/>
    </source>
</evidence>
<comment type="caution">
    <text evidence="2">The sequence shown here is derived from an EMBL/GenBank/DDBJ whole genome shotgun (WGS) entry which is preliminary data.</text>
</comment>
<protein>
    <submittedName>
        <fullName evidence="2">Uncharacterized protein</fullName>
    </submittedName>
</protein>
<evidence type="ECO:0000256" key="1">
    <source>
        <dbReference type="SAM" id="MobiDB-lite"/>
    </source>
</evidence>
<dbReference type="Proteomes" id="UP001338125">
    <property type="component" value="Unassembled WGS sequence"/>
</dbReference>
<feature type="region of interest" description="Disordered" evidence="1">
    <location>
        <begin position="128"/>
        <end position="186"/>
    </location>
</feature>
<feature type="compositionally biased region" description="Basic and acidic residues" evidence="1">
    <location>
        <begin position="571"/>
        <end position="580"/>
    </location>
</feature>
<dbReference type="EMBL" id="JAVFKD010000016">
    <property type="protein sequence ID" value="KAK5987574.1"/>
    <property type="molecule type" value="Genomic_DNA"/>
</dbReference>
<feature type="compositionally biased region" description="Basic and acidic residues" evidence="1">
    <location>
        <begin position="457"/>
        <end position="467"/>
    </location>
</feature>
<name>A0ABR0S6H2_9HYPO</name>
<feature type="region of interest" description="Disordered" evidence="1">
    <location>
        <begin position="233"/>
        <end position="275"/>
    </location>
</feature>
<proteinExistence type="predicted"/>
<reference evidence="2 3" key="1">
    <citation type="submission" date="2024-01" db="EMBL/GenBank/DDBJ databases">
        <title>Complete genome of Cladobotryum mycophilum ATHUM6906.</title>
        <authorList>
            <person name="Christinaki A.C."/>
            <person name="Myridakis A.I."/>
            <person name="Kouvelis V.N."/>
        </authorList>
    </citation>
    <scope>NUCLEOTIDE SEQUENCE [LARGE SCALE GENOMIC DNA]</scope>
    <source>
        <strain evidence="2 3">ATHUM6906</strain>
    </source>
</reference>
<feature type="region of interest" description="Disordered" evidence="1">
    <location>
        <begin position="1"/>
        <end position="36"/>
    </location>
</feature>
<feature type="compositionally biased region" description="Basic residues" evidence="1">
    <location>
        <begin position="719"/>
        <end position="735"/>
    </location>
</feature>